<gene>
    <name evidence="1" type="ORF">MHPYR_840005</name>
</gene>
<reference evidence="1" key="1">
    <citation type="submission" date="2016-03" db="EMBL/GenBank/DDBJ databases">
        <authorList>
            <person name="Ploux O."/>
        </authorList>
    </citation>
    <scope>NUCLEOTIDE SEQUENCE</scope>
    <source>
        <strain evidence="1">UC10</strain>
    </source>
</reference>
<name>A0A1Y5PTT9_9MYCO</name>
<dbReference type="AlphaFoldDB" id="A0A1Y5PTT9"/>
<dbReference type="EMBL" id="FLQS01000083">
    <property type="protein sequence ID" value="SBS79621.1"/>
    <property type="molecule type" value="Genomic_DNA"/>
</dbReference>
<organism evidence="1">
    <name type="scientific">uncultured Mycobacterium sp</name>
    <dbReference type="NCBI Taxonomy" id="171292"/>
    <lineage>
        <taxon>Bacteria</taxon>
        <taxon>Bacillati</taxon>
        <taxon>Actinomycetota</taxon>
        <taxon>Actinomycetes</taxon>
        <taxon>Mycobacteriales</taxon>
        <taxon>Mycobacteriaceae</taxon>
        <taxon>Mycobacterium</taxon>
        <taxon>environmental samples</taxon>
    </lineage>
</organism>
<accession>A0A1Y5PTT9</accession>
<proteinExistence type="predicted"/>
<protein>
    <submittedName>
        <fullName evidence="1">Uncharacterized protein</fullName>
    </submittedName>
</protein>
<sequence length="70" mass="7515">MNARRTLKTVPGTPIAALDGEEPLVEAVVADILRESIGARCQREAFAAPDHFSDVVVAALQATQHARQSF</sequence>
<evidence type="ECO:0000313" key="1">
    <source>
        <dbReference type="EMBL" id="SBS79621.1"/>
    </source>
</evidence>